<protein>
    <submittedName>
        <fullName evidence="1">Uncharacterized protein</fullName>
    </submittedName>
</protein>
<accession>A0A0K1Q5M9</accession>
<gene>
    <name evidence="1" type="ORF">AKJ09_07625</name>
</gene>
<dbReference type="RefSeq" id="WP_169928111.1">
    <property type="nucleotide sequence ID" value="NZ_CP012333.1"/>
</dbReference>
<dbReference type="KEGG" id="llu:AKJ09_07625"/>
<name>A0A0K1Q5M9_9BACT</name>
<organism evidence="1 2">
    <name type="scientific">Labilithrix luteola</name>
    <dbReference type="NCBI Taxonomy" id="1391654"/>
    <lineage>
        <taxon>Bacteria</taxon>
        <taxon>Pseudomonadati</taxon>
        <taxon>Myxococcota</taxon>
        <taxon>Polyangia</taxon>
        <taxon>Polyangiales</taxon>
        <taxon>Labilitrichaceae</taxon>
        <taxon>Labilithrix</taxon>
    </lineage>
</organism>
<dbReference type="Proteomes" id="UP000064967">
    <property type="component" value="Chromosome"/>
</dbReference>
<evidence type="ECO:0000313" key="2">
    <source>
        <dbReference type="Proteomes" id="UP000064967"/>
    </source>
</evidence>
<keyword evidence="2" id="KW-1185">Reference proteome</keyword>
<dbReference type="AlphaFoldDB" id="A0A0K1Q5M9"/>
<dbReference type="EMBL" id="CP012333">
    <property type="protein sequence ID" value="AKV00962.1"/>
    <property type="molecule type" value="Genomic_DNA"/>
</dbReference>
<proteinExistence type="predicted"/>
<sequence>MPTCKECENEVDQLVSIKVSGKAKKMCEDCADRIRETEEIAEQSESVVQGMMGFKGRR</sequence>
<reference evidence="1 2" key="1">
    <citation type="submission" date="2015-08" db="EMBL/GenBank/DDBJ databases">
        <authorList>
            <person name="Babu N.S."/>
            <person name="Beckwith C.J."/>
            <person name="Beseler K.G."/>
            <person name="Brison A."/>
            <person name="Carone J.V."/>
            <person name="Caskin T.P."/>
            <person name="Diamond M."/>
            <person name="Durham M.E."/>
            <person name="Foxe J.M."/>
            <person name="Go M."/>
            <person name="Henderson B.A."/>
            <person name="Jones I.B."/>
            <person name="McGettigan J.A."/>
            <person name="Micheletti S.J."/>
            <person name="Nasrallah M.E."/>
            <person name="Ortiz D."/>
            <person name="Piller C.R."/>
            <person name="Privatt S.R."/>
            <person name="Schneider S.L."/>
            <person name="Sharp S."/>
            <person name="Smith T.C."/>
            <person name="Stanton J.D."/>
            <person name="Ullery H.E."/>
            <person name="Wilson R.J."/>
            <person name="Serrano M.G."/>
            <person name="Buck G."/>
            <person name="Lee V."/>
            <person name="Wang Y."/>
            <person name="Carvalho R."/>
            <person name="Voegtly L."/>
            <person name="Shi R."/>
            <person name="Duckworth R."/>
            <person name="Johnson A."/>
            <person name="Loviza R."/>
            <person name="Walstead R."/>
            <person name="Shah Z."/>
            <person name="Kiflezghi M."/>
            <person name="Wade K."/>
            <person name="Ball S.L."/>
            <person name="Bradley K.W."/>
            <person name="Asai D.J."/>
            <person name="Bowman C.A."/>
            <person name="Russell D.A."/>
            <person name="Pope W.H."/>
            <person name="Jacobs-Sera D."/>
            <person name="Hendrix R.W."/>
            <person name="Hatfull G.F."/>
        </authorList>
    </citation>
    <scope>NUCLEOTIDE SEQUENCE [LARGE SCALE GENOMIC DNA]</scope>
    <source>
        <strain evidence="1 2">DSM 27648</strain>
    </source>
</reference>
<evidence type="ECO:0000313" key="1">
    <source>
        <dbReference type="EMBL" id="AKV00962.1"/>
    </source>
</evidence>